<gene>
    <name evidence="3" type="primary">LOC34624493</name>
</gene>
<accession>A0A6P6S408</accession>
<feature type="compositionally biased region" description="Low complexity" evidence="1">
    <location>
        <begin position="19"/>
        <end position="71"/>
    </location>
</feature>
<reference evidence="3" key="1">
    <citation type="submission" date="2025-08" db="UniProtKB">
        <authorList>
            <consortium name="RefSeq"/>
        </authorList>
    </citation>
    <scope>IDENTIFICATION</scope>
</reference>
<dbReference type="GeneID" id="34624493"/>
<keyword evidence="2" id="KW-1185">Reference proteome</keyword>
<dbReference type="AlphaFoldDB" id="A0A6P6S408"/>
<sequence length="213" mass="20745">MPAPVAGGASERNAADSTPSGGVSAPQAAGSSASTTSSLLQQQSSPSLGGSAATAAQGTTASATPPAAGNAAAGTDLDVEADVHSLFQRLFSAAVSEAVRGRAACCSIAGAHQLAESRQLAVPPDVAVAALPSECVGLSGVSGDCCFVRPAAAAGVAAAEGKTRAVAAALPLHRVCGQSSGCAPSRIAGACSPRRAPACRHRVPIDAYHWHAR</sequence>
<organism evidence="2 3">
    <name type="scientific">Cyclospora cayetanensis</name>
    <dbReference type="NCBI Taxonomy" id="88456"/>
    <lineage>
        <taxon>Eukaryota</taxon>
        <taxon>Sar</taxon>
        <taxon>Alveolata</taxon>
        <taxon>Apicomplexa</taxon>
        <taxon>Conoidasida</taxon>
        <taxon>Coccidia</taxon>
        <taxon>Eucoccidiorida</taxon>
        <taxon>Eimeriorina</taxon>
        <taxon>Eimeriidae</taxon>
        <taxon>Cyclospora</taxon>
    </lineage>
</organism>
<name>A0A6P6S408_9EIME</name>
<evidence type="ECO:0000313" key="2">
    <source>
        <dbReference type="Proteomes" id="UP000515125"/>
    </source>
</evidence>
<evidence type="ECO:0000256" key="1">
    <source>
        <dbReference type="SAM" id="MobiDB-lite"/>
    </source>
</evidence>
<dbReference type="RefSeq" id="XP_026194574.1">
    <property type="nucleotide sequence ID" value="XM_026338789.1"/>
</dbReference>
<evidence type="ECO:0000313" key="3">
    <source>
        <dbReference type="RefSeq" id="XP_026194574.1"/>
    </source>
</evidence>
<dbReference type="Proteomes" id="UP000515125">
    <property type="component" value="Unplaced"/>
</dbReference>
<proteinExistence type="predicted"/>
<protein>
    <submittedName>
        <fullName evidence="3">Uncharacterized protein LOC34624493</fullName>
    </submittedName>
</protein>
<feature type="region of interest" description="Disordered" evidence="1">
    <location>
        <begin position="1"/>
        <end position="71"/>
    </location>
</feature>